<dbReference type="EMBL" id="CM046399">
    <property type="protein sequence ID" value="KAI8526562.1"/>
    <property type="molecule type" value="Genomic_DNA"/>
</dbReference>
<evidence type="ECO:0000313" key="2">
    <source>
        <dbReference type="Proteomes" id="UP001062846"/>
    </source>
</evidence>
<keyword evidence="2" id="KW-1185">Reference proteome</keyword>
<name>A0ACC0LDX4_RHOML</name>
<dbReference type="Proteomes" id="UP001062846">
    <property type="component" value="Chromosome 12"/>
</dbReference>
<proteinExistence type="predicted"/>
<comment type="caution">
    <text evidence="1">The sequence shown here is derived from an EMBL/GenBank/DDBJ whole genome shotgun (WGS) entry which is preliminary data.</text>
</comment>
<sequence>MFRNLLKELNDRSANSENPPVTCIVGDGVMPFTITAAQELGIPVAVFWTFPACGYMGFYQYRAFSTKAIHHLQFMPRILLISANFLSDRYYKNFSFAV</sequence>
<protein>
    <submittedName>
        <fullName evidence="1">Uncharacterized protein</fullName>
    </submittedName>
</protein>
<gene>
    <name evidence="1" type="ORF">RHMOL_Rhmol12G0006200</name>
</gene>
<organism evidence="1 2">
    <name type="scientific">Rhododendron molle</name>
    <name type="common">Chinese azalea</name>
    <name type="synonym">Azalea mollis</name>
    <dbReference type="NCBI Taxonomy" id="49168"/>
    <lineage>
        <taxon>Eukaryota</taxon>
        <taxon>Viridiplantae</taxon>
        <taxon>Streptophyta</taxon>
        <taxon>Embryophyta</taxon>
        <taxon>Tracheophyta</taxon>
        <taxon>Spermatophyta</taxon>
        <taxon>Magnoliopsida</taxon>
        <taxon>eudicotyledons</taxon>
        <taxon>Gunneridae</taxon>
        <taxon>Pentapetalae</taxon>
        <taxon>asterids</taxon>
        <taxon>Ericales</taxon>
        <taxon>Ericaceae</taxon>
        <taxon>Ericoideae</taxon>
        <taxon>Rhodoreae</taxon>
        <taxon>Rhododendron</taxon>
    </lineage>
</organism>
<accession>A0ACC0LDX4</accession>
<evidence type="ECO:0000313" key="1">
    <source>
        <dbReference type="EMBL" id="KAI8526562.1"/>
    </source>
</evidence>
<reference evidence="1" key="1">
    <citation type="submission" date="2022-02" db="EMBL/GenBank/DDBJ databases">
        <title>Plant Genome Project.</title>
        <authorList>
            <person name="Zhang R.-G."/>
        </authorList>
    </citation>
    <scope>NUCLEOTIDE SEQUENCE</scope>
    <source>
        <strain evidence="1">AT1</strain>
    </source>
</reference>